<keyword evidence="11" id="KW-1185">Reference proteome</keyword>
<dbReference type="Proteomes" id="UP001575105">
    <property type="component" value="Unassembled WGS sequence"/>
</dbReference>
<reference evidence="10 11" key="1">
    <citation type="submission" date="2024-08" db="EMBL/GenBank/DDBJ databases">
        <title>Whole-genome sequencing of halo(alkali)philic microorganisms from hypersaline lakes.</title>
        <authorList>
            <person name="Sorokin D.Y."/>
            <person name="Merkel A.Y."/>
            <person name="Messina E."/>
            <person name="Yakimov M."/>
        </authorList>
    </citation>
    <scope>NUCLEOTIDE SEQUENCE [LARGE SCALE GENOMIC DNA]</scope>
    <source>
        <strain evidence="10 11">AB-hyl4</strain>
    </source>
</reference>
<evidence type="ECO:0000256" key="1">
    <source>
        <dbReference type="ARBA" id="ARBA00005594"/>
    </source>
</evidence>
<dbReference type="Gene3D" id="3.40.50.620">
    <property type="entry name" value="HUPs"/>
    <property type="match status" value="1"/>
</dbReference>
<evidence type="ECO:0000256" key="6">
    <source>
        <dbReference type="ARBA" id="ARBA00022917"/>
    </source>
</evidence>
<evidence type="ECO:0000256" key="7">
    <source>
        <dbReference type="ARBA" id="ARBA00023146"/>
    </source>
</evidence>
<proteinExistence type="inferred from homology"/>
<dbReference type="PANTHER" id="PTHR43766">
    <property type="entry name" value="TRYPTOPHAN--TRNA LIGASE, MITOCHONDRIAL"/>
    <property type="match status" value="1"/>
</dbReference>
<organism evidence="10 11">
    <name type="scientific">Natronomicrosphaera hydrolytica</name>
    <dbReference type="NCBI Taxonomy" id="3242702"/>
    <lineage>
        <taxon>Bacteria</taxon>
        <taxon>Pseudomonadati</taxon>
        <taxon>Planctomycetota</taxon>
        <taxon>Phycisphaerae</taxon>
        <taxon>Phycisphaerales</taxon>
        <taxon>Phycisphaeraceae</taxon>
        <taxon>Natronomicrosphaera</taxon>
    </lineage>
</organism>
<dbReference type="EMBL" id="JBGUBD010000005">
    <property type="protein sequence ID" value="MFA9478609.1"/>
    <property type="molecule type" value="Genomic_DNA"/>
</dbReference>
<comment type="caution">
    <text evidence="10">The sequence shown here is derived from an EMBL/GenBank/DDBJ whole genome shotgun (WGS) entry which is preliminary data.</text>
</comment>
<dbReference type="Gene3D" id="1.10.240.10">
    <property type="entry name" value="Tyrosyl-Transfer RNA Synthetase"/>
    <property type="match status" value="1"/>
</dbReference>
<name>A0ABV4U4T1_9BACT</name>
<evidence type="ECO:0000256" key="9">
    <source>
        <dbReference type="RuleBase" id="RU363036"/>
    </source>
</evidence>
<evidence type="ECO:0000256" key="3">
    <source>
        <dbReference type="ARBA" id="ARBA00022598"/>
    </source>
</evidence>
<dbReference type="RefSeq" id="WP_425345535.1">
    <property type="nucleotide sequence ID" value="NZ_JBGUBD010000005.1"/>
</dbReference>
<keyword evidence="7 9" id="KW-0030">Aminoacyl-tRNA synthetase</keyword>
<dbReference type="PRINTS" id="PR01039">
    <property type="entry name" value="TRNASYNTHTRP"/>
</dbReference>
<evidence type="ECO:0000256" key="5">
    <source>
        <dbReference type="ARBA" id="ARBA00022840"/>
    </source>
</evidence>
<keyword evidence="4 9" id="KW-0547">Nucleotide-binding</keyword>
<dbReference type="InterPro" id="IPR002305">
    <property type="entry name" value="aa-tRNA-synth_Ic"/>
</dbReference>
<dbReference type="InterPro" id="IPR002306">
    <property type="entry name" value="Trp-tRNA-ligase"/>
</dbReference>
<accession>A0ABV4U4T1</accession>
<dbReference type="SUPFAM" id="SSF52374">
    <property type="entry name" value="Nucleotidylyl transferase"/>
    <property type="match status" value="1"/>
</dbReference>
<keyword evidence="3 9" id="KW-0436">Ligase</keyword>
<evidence type="ECO:0000256" key="4">
    <source>
        <dbReference type="ARBA" id="ARBA00022741"/>
    </source>
</evidence>
<dbReference type="EC" id="6.1.1.2" evidence="2 8"/>
<evidence type="ECO:0000256" key="8">
    <source>
        <dbReference type="NCBIfam" id="TIGR00233"/>
    </source>
</evidence>
<evidence type="ECO:0000256" key="2">
    <source>
        <dbReference type="ARBA" id="ARBA00013161"/>
    </source>
</evidence>
<evidence type="ECO:0000313" key="11">
    <source>
        <dbReference type="Proteomes" id="UP001575105"/>
    </source>
</evidence>
<evidence type="ECO:0000313" key="10">
    <source>
        <dbReference type="EMBL" id="MFA9478609.1"/>
    </source>
</evidence>
<dbReference type="InterPro" id="IPR014729">
    <property type="entry name" value="Rossmann-like_a/b/a_fold"/>
</dbReference>
<dbReference type="InterPro" id="IPR050203">
    <property type="entry name" value="Trp-tRNA_synthetase"/>
</dbReference>
<dbReference type="CDD" id="cd00806">
    <property type="entry name" value="TrpRS_core"/>
    <property type="match status" value="1"/>
</dbReference>
<gene>
    <name evidence="10" type="primary">trpS</name>
    <name evidence="10" type="ORF">ACERK3_09910</name>
</gene>
<keyword evidence="6 9" id="KW-0648">Protein biosynthesis</keyword>
<comment type="similarity">
    <text evidence="1 9">Belongs to the class-I aminoacyl-tRNA synthetase family.</text>
</comment>
<protein>
    <recommendedName>
        <fullName evidence="2 8">Tryptophan--tRNA ligase</fullName>
        <ecNumber evidence="2 8">6.1.1.2</ecNumber>
    </recommendedName>
</protein>
<dbReference type="NCBIfam" id="TIGR00233">
    <property type="entry name" value="trpS"/>
    <property type="match status" value="1"/>
</dbReference>
<dbReference type="Pfam" id="PF00579">
    <property type="entry name" value="tRNA-synt_1b"/>
    <property type="match status" value="1"/>
</dbReference>
<sequence length="357" mass="39981">MSTAEVTSIRPRILTGDTPTGRLHLGHWVGSVEHRVQAQYEYDCFFIIANVHALTTRAEESAAVREDVFQITMDYLAAGIDPQQSVIFLQSEVPAIAELTWYFAMLLPFNRLMRNPTLKTEIELKGLGDHYSFGFPMYAVGQVADILAFRANAVPVGEDQIPHIEMTREVARRFNIVYAGVNPQAGDEAHAEQGVFPIPEAKMGRVSRLSGIDGKAKMSKSLNNAIFLSDTPKQVKKKCGRIFTGRMAADSPGVIEGNPLWEYHDTFNPDKAEVEDMKARYREGKVGDGECKMRLADVINELLEPMRQRRAEFEADPDKVLDVLRDGTRRANVVAEQTLAAAKAAMKFDFLDRKLEF</sequence>
<dbReference type="PANTHER" id="PTHR43766:SF1">
    <property type="entry name" value="TRYPTOPHAN--TRNA LIGASE, MITOCHONDRIAL"/>
    <property type="match status" value="1"/>
</dbReference>
<keyword evidence="5 9" id="KW-0067">ATP-binding</keyword>
<dbReference type="GO" id="GO:0004830">
    <property type="term" value="F:tryptophan-tRNA ligase activity"/>
    <property type="evidence" value="ECO:0007669"/>
    <property type="project" value="UniProtKB-EC"/>
</dbReference>